<dbReference type="RefSeq" id="WP_204633401.1">
    <property type="nucleotide sequence ID" value="NZ_BSOC01000001.1"/>
</dbReference>
<feature type="transmembrane region" description="Helical" evidence="1">
    <location>
        <begin position="6"/>
        <end position="32"/>
    </location>
</feature>
<dbReference type="EMBL" id="JADIKF010000040">
    <property type="protein sequence ID" value="MBM7131854.1"/>
    <property type="molecule type" value="Genomic_DNA"/>
</dbReference>
<protein>
    <submittedName>
        <fullName evidence="2">Uncharacterized protein</fullName>
    </submittedName>
</protein>
<proteinExistence type="predicted"/>
<organism evidence="2 3">
    <name type="scientific">Dyella mobilis</name>
    <dbReference type="NCBI Taxonomy" id="1849582"/>
    <lineage>
        <taxon>Bacteria</taxon>
        <taxon>Pseudomonadati</taxon>
        <taxon>Pseudomonadota</taxon>
        <taxon>Gammaproteobacteria</taxon>
        <taxon>Lysobacterales</taxon>
        <taxon>Rhodanobacteraceae</taxon>
        <taxon>Dyella</taxon>
    </lineage>
</organism>
<comment type="caution">
    <text evidence="2">The sequence shown here is derived from an EMBL/GenBank/DDBJ whole genome shotgun (WGS) entry which is preliminary data.</text>
</comment>
<name>A0ABS2KLP3_9GAMM</name>
<feature type="transmembrane region" description="Helical" evidence="1">
    <location>
        <begin position="44"/>
        <end position="70"/>
    </location>
</feature>
<dbReference type="Proteomes" id="UP001430193">
    <property type="component" value="Unassembled WGS sequence"/>
</dbReference>
<gene>
    <name evidence="2" type="ORF">ISS99_20200</name>
</gene>
<keyword evidence="1" id="KW-0812">Transmembrane</keyword>
<reference evidence="2" key="1">
    <citation type="submission" date="2020-10" db="EMBL/GenBank/DDBJ databases">
        <title>Phylogeny of dyella-like bacteria.</title>
        <authorList>
            <person name="Fu J."/>
        </authorList>
    </citation>
    <scope>NUCLEOTIDE SEQUENCE</scope>
    <source>
        <strain evidence="2">DHON07</strain>
    </source>
</reference>
<evidence type="ECO:0000256" key="1">
    <source>
        <dbReference type="SAM" id="Phobius"/>
    </source>
</evidence>
<keyword evidence="1" id="KW-0472">Membrane</keyword>
<accession>A0ABS2KLP3</accession>
<evidence type="ECO:0000313" key="3">
    <source>
        <dbReference type="Proteomes" id="UP001430193"/>
    </source>
</evidence>
<keyword evidence="3" id="KW-1185">Reference proteome</keyword>
<sequence length="102" mass="11043">MTLGWTLLGTIVQMGLVPFLFMVVVFSASSIGNDGSLGKFHTGLLNLCIFALPAISALSALIVIFLHWHGGGAESYWWYAMPVVATVLYLVYAITLAHRTAK</sequence>
<evidence type="ECO:0000313" key="2">
    <source>
        <dbReference type="EMBL" id="MBM7131854.1"/>
    </source>
</evidence>
<feature type="transmembrane region" description="Helical" evidence="1">
    <location>
        <begin position="76"/>
        <end position="97"/>
    </location>
</feature>
<keyword evidence="1" id="KW-1133">Transmembrane helix</keyword>